<organism evidence="2 3">
    <name type="scientific">Ectorhizobium quercum</name>
    <dbReference type="NCBI Taxonomy" id="2965071"/>
    <lineage>
        <taxon>Bacteria</taxon>
        <taxon>Pseudomonadati</taxon>
        <taxon>Pseudomonadota</taxon>
        <taxon>Alphaproteobacteria</taxon>
        <taxon>Hyphomicrobiales</taxon>
        <taxon>Rhizobiaceae</taxon>
        <taxon>Ectorhizobium</taxon>
    </lineage>
</organism>
<dbReference type="RefSeq" id="WP_306412928.1">
    <property type="nucleotide sequence ID" value="NZ_JANFPI010000007.1"/>
</dbReference>
<evidence type="ECO:0000256" key="1">
    <source>
        <dbReference type="SAM" id="MobiDB-lite"/>
    </source>
</evidence>
<keyword evidence="3" id="KW-1185">Reference proteome</keyword>
<dbReference type="Proteomes" id="UP001208771">
    <property type="component" value="Unassembled WGS sequence"/>
</dbReference>
<gene>
    <name evidence="2" type="ORF">NOF55_19545</name>
</gene>
<evidence type="ECO:0000313" key="2">
    <source>
        <dbReference type="EMBL" id="MCX8999303.1"/>
    </source>
</evidence>
<sequence length="100" mass="11187">MIHIRPKKWGILENRKGAGEPAASGSGKSGEERAGELRIKACRQAFMILQHDNSLICATEFGFHEGFHTRFPPGRQETLESLQTDAKTEKAARRPPFPQE</sequence>
<comment type="caution">
    <text evidence="2">The sequence shown here is derived from an EMBL/GenBank/DDBJ whole genome shotgun (WGS) entry which is preliminary data.</text>
</comment>
<accession>A0AAE3N1M0</accession>
<feature type="region of interest" description="Disordered" evidence="1">
    <location>
        <begin position="1"/>
        <end position="34"/>
    </location>
</feature>
<dbReference type="EMBL" id="JANFPI010000007">
    <property type="protein sequence ID" value="MCX8999303.1"/>
    <property type="molecule type" value="Genomic_DNA"/>
</dbReference>
<name>A0AAE3N1M0_9HYPH</name>
<evidence type="ECO:0000313" key="3">
    <source>
        <dbReference type="Proteomes" id="UP001208771"/>
    </source>
</evidence>
<feature type="region of interest" description="Disordered" evidence="1">
    <location>
        <begin position="79"/>
        <end position="100"/>
    </location>
</feature>
<reference evidence="2" key="1">
    <citation type="submission" date="2022-07" db="EMBL/GenBank/DDBJ databases">
        <title>Ectorhizobium quercum gen.nov., sp. nov.</title>
        <authorList>
            <person name="Ma T."/>
            <person name="Li Y."/>
        </authorList>
    </citation>
    <scope>NUCLEOTIDE SEQUENCE</scope>
    <source>
        <strain evidence="2">BDR2-2</strain>
    </source>
</reference>
<protein>
    <submittedName>
        <fullName evidence="2">Uncharacterized protein</fullName>
    </submittedName>
</protein>
<proteinExistence type="predicted"/>
<dbReference type="AlphaFoldDB" id="A0AAE3N1M0"/>